<dbReference type="RefSeq" id="WP_219539163.1">
    <property type="nucleotide sequence ID" value="NZ_JAHKRM010000055.1"/>
</dbReference>
<sequence length="390" mass="39731">MSIRMSTRVGGALLAAALLAAPSFAPAQAAAGPVLPPSGGVLYVTNAGSGDVSSLAIGPKGTLRLLGKPVSTGGETPRGIALTPDGATAYVVNSDSDTLSVFRVGAQGALQPDPRIVRTGDEPWGATISPNGRTLYVTNTGAGDATISAYRIGLDGTPIRIGDFKTTSDHPKQTVLSPDGRFLYLSYADTDETADSPPRVITRFAMRSDGTLGPAQDVAKVGPANFGIAISPNGAFVYVTSVEPQQVWGFRRGVDGSLTPVPGSPFPAAEFPVGLKVTPDGQHLYVAGQDSDTDSPPGGLLGFTILPDGSLRPTADSPAPTPDHAEVAAVAITPDGRDVFAAIRDTNQVAAFEIGSGGALKEAPNSPFATGGLSPRSQSIAVRPVPATPR</sequence>
<dbReference type="InterPro" id="IPR019405">
    <property type="entry name" value="Lactonase_7-beta_prop"/>
</dbReference>
<keyword evidence="2" id="KW-0732">Signal</keyword>
<organism evidence="3 4">
    <name type="scientific">Nonomuraea guangzhouensis</name>
    <dbReference type="NCBI Taxonomy" id="1291555"/>
    <lineage>
        <taxon>Bacteria</taxon>
        <taxon>Bacillati</taxon>
        <taxon>Actinomycetota</taxon>
        <taxon>Actinomycetes</taxon>
        <taxon>Streptosporangiales</taxon>
        <taxon>Streptosporangiaceae</taxon>
        <taxon>Nonomuraea</taxon>
    </lineage>
</organism>
<reference evidence="4" key="1">
    <citation type="journal article" date="2019" name="Int. J. Syst. Evol. Microbiol.">
        <title>The Global Catalogue of Microorganisms (GCM) 10K type strain sequencing project: providing services to taxonomists for standard genome sequencing and annotation.</title>
        <authorList>
            <consortium name="The Broad Institute Genomics Platform"/>
            <consortium name="The Broad Institute Genome Sequencing Center for Infectious Disease"/>
            <person name="Wu L."/>
            <person name="Ma J."/>
        </authorList>
    </citation>
    <scope>NUCLEOTIDE SEQUENCE [LARGE SCALE GENOMIC DNA]</scope>
    <source>
        <strain evidence="4">CGMCC 1.15399</strain>
    </source>
</reference>
<dbReference type="Proteomes" id="UP001597097">
    <property type="component" value="Unassembled WGS sequence"/>
</dbReference>
<comment type="caution">
    <text evidence="3">The sequence shown here is derived from an EMBL/GenBank/DDBJ whole genome shotgun (WGS) entry which is preliminary data.</text>
</comment>
<keyword evidence="4" id="KW-1185">Reference proteome</keyword>
<dbReference type="EMBL" id="JBHUCM010000026">
    <property type="protein sequence ID" value="MFD1541331.1"/>
    <property type="molecule type" value="Genomic_DNA"/>
</dbReference>
<dbReference type="PANTHER" id="PTHR30344">
    <property type="entry name" value="6-PHOSPHOGLUCONOLACTONASE-RELATED"/>
    <property type="match status" value="1"/>
</dbReference>
<evidence type="ECO:0000256" key="2">
    <source>
        <dbReference type="SAM" id="SignalP"/>
    </source>
</evidence>
<evidence type="ECO:0000313" key="4">
    <source>
        <dbReference type="Proteomes" id="UP001597097"/>
    </source>
</evidence>
<protein>
    <submittedName>
        <fullName evidence="3">Lactonase family protein</fullName>
    </submittedName>
</protein>
<accession>A0ABW4GGG7</accession>
<gene>
    <name evidence="3" type="ORF">ACFSJ0_30055</name>
</gene>
<dbReference type="InterPro" id="IPR050282">
    <property type="entry name" value="Cycloisomerase_2"/>
</dbReference>
<feature type="chain" id="PRO_5045064455" evidence="2">
    <location>
        <begin position="30"/>
        <end position="390"/>
    </location>
</feature>
<dbReference type="PANTHER" id="PTHR30344:SF1">
    <property type="entry name" value="6-PHOSPHOGLUCONOLACTONASE"/>
    <property type="match status" value="1"/>
</dbReference>
<evidence type="ECO:0000256" key="1">
    <source>
        <dbReference type="SAM" id="MobiDB-lite"/>
    </source>
</evidence>
<feature type="region of interest" description="Disordered" evidence="1">
    <location>
        <begin position="356"/>
        <end position="390"/>
    </location>
</feature>
<evidence type="ECO:0000313" key="3">
    <source>
        <dbReference type="EMBL" id="MFD1541331.1"/>
    </source>
</evidence>
<name>A0ABW4GGG7_9ACTN</name>
<proteinExistence type="predicted"/>
<feature type="signal peptide" evidence="2">
    <location>
        <begin position="1"/>
        <end position="29"/>
    </location>
</feature>
<dbReference type="Pfam" id="PF10282">
    <property type="entry name" value="Lactonase"/>
    <property type="match status" value="3"/>
</dbReference>